<reference evidence="1" key="1">
    <citation type="submission" date="2018-05" db="EMBL/GenBank/DDBJ databases">
        <authorList>
            <person name="Lanie J.A."/>
            <person name="Ng W.-L."/>
            <person name="Kazmierczak K.M."/>
            <person name="Andrzejewski T.M."/>
            <person name="Davidsen T.M."/>
            <person name="Wayne K.J."/>
            <person name="Tettelin H."/>
            <person name="Glass J.I."/>
            <person name="Rusch D."/>
            <person name="Podicherti R."/>
            <person name="Tsui H.-C.T."/>
            <person name="Winkler M.E."/>
        </authorList>
    </citation>
    <scope>NUCLEOTIDE SEQUENCE</scope>
</reference>
<dbReference type="AlphaFoldDB" id="A0A382QY65"/>
<proteinExistence type="predicted"/>
<organism evidence="1">
    <name type="scientific">marine metagenome</name>
    <dbReference type="NCBI Taxonomy" id="408172"/>
    <lineage>
        <taxon>unclassified sequences</taxon>
        <taxon>metagenomes</taxon>
        <taxon>ecological metagenomes</taxon>
    </lineage>
</organism>
<evidence type="ECO:0000313" key="1">
    <source>
        <dbReference type="EMBL" id="SVC89815.1"/>
    </source>
</evidence>
<gene>
    <name evidence="1" type="ORF">METZ01_LOCUS342669</name>
</gene>
<sequence>YPYGSWANRVAVWRFVRDIPHEVNHPTRPLVADIEDKLSRFADTPKLACWGLRDFCFSEHFLDQWRDRFPDLQVESFADAGHYLLEDATDECIPRIVAFLRNA</sequence>
<name>A0A382QY65_9ZZZZ</name>
<accession>A0A382QY65</accession>
<dbReference type="SUPFAM" id="SSF53474">
    <property type="entry name" value="alpha/beta-Hydrolases"/>
    <property type="match status" value="1"/>
</dbReference>
<protein>
    <recommendedName>
        <fullName evidence="2">AB hydrolase-1 domain-containing protein</fullName>
    </recommendedName>
</protein>
<feature type="non-terminal residue" evidence="1">
    <location>
        <position position="1"/>
    </location>
</feature>
<dbReference type="InterPro" id="IPR029058">
    <property type="entry name" value="AB_hydrolase_fold"/>
</dbReference>
<evidence type="ECO:0008006" key="2">
    <source>
        <dbReference type="Google" id="ProtNLM"/>
    </source>
</evidence>
<dbReference type="Gene3D" id="3.40.50.1820">
    <property type="entry name" value="alpha/beta hydrolase"/>
    <property type="match status" value="1"/>
</dbReference>
<dbReference type="EMBL" id="UINC01117412">
    <property type="protein sequence ID" value="SVC89815.1"/>
    <property type="molecule type" value="Genomic_DNA"/>
</dbReference>